<protein>
    <submittedName>
        <fullName evidence="6">UbiA prenyltransferase family protein</fullName>
    </submittedName>
</protein>
<feature type="transmembrane region" description="Helical" evidence="5">
    <location>
        <begin position="148"/>
        <end position="166"/>
    </location>
</feature>
<accession>A0ABV9YA77</accession>
<dbReference type="Pfam" id="PF01040">
    <property type="entry name" value="UbiA"/>
    <property type="match status" value="1"/>
</dbReference>
<evidence type="ECO:0000313" key="7">
    <source>
        <dbReference type="Proteomes" id="UP001595833"/>
    </source>
</evidence>
<dbReference type="InterPro" id="IPR044878">
    <property type="entry name" value="UbiA_sf"/>
</dbReference>
<evidence type="ECO:0000256" key="2">
    <source>
        <dbReference type="ARBA" id="ARBA00022692"/>
    </source>
</evidence>
<organism evidence="6 7">
    <name type="scientific">Saccharothrix xinjiangensis</name>
    <dbReference type="NCBI Taxonomy" id="204798"/>
    <lineage>
        <taxon>Bacteria</taxon>
        <taxon>Bacillati</taxon>
        <taxon>Actinomycetota</taxon>
        <taxon>Actinomycetes</taxon>
        <taxon>Pseudonocardiales</taxon>
        <taxon>Pseudonocardiaceae</taxon>
        <taxon>Saccharothrix</taxon>
    </lineage>
</organism>
<sequence>MTTPPPPVLRPYRVGGQALPPLDEAVHIVTRIDPRAEPRGSRLPAWLALLRPRQWVKNAFVPIAPLAVDPAAVVRHPWLLAAALLAFVAASSAVYVLNDWLDRDRDRLHATKRHRPIASGRVGPARALLLGVGCLAALGAAAVALPPAARLAVAAYLVLNLLYCLVLKHHALVDISVVAFGFVLRAAAGCLAVAAPFSPTLIVCVYCVCLLLSLGKRRHELAAVTLAGEAAATRPALAGYSVPLLDQLMAVLVGSTLISYLLYLLEPGRPGGALLAVLTLPFAVFALARYLQLVTVDRSGGEPGRDVLRDLPLLINAALWLVCLAAGRLF</sequence>
<evidence type="ECO:0000256" key="4">
    <source>
        <dbReference type="ARBA" id="ARBA00023136"/>
    </source>
</evidence>
<dbReference type="Proteomes" id="UP001595833">
    <property type="component" value="Unassembled WGS sequence"/>
</dbReference>
<keyword evidence="2 5" id="KW-0812">Transmembrane</keyword>
<feature type="transmembrane region" description="Helical" evidence="5">
    <location>
        <begin position="272"/>
        <end position="291"/>
    </location>
</feature>
<dbReference type="Gene3D" id="1.10.357.140">
    <property type="entry name" value="UbiA prenyltransferase"/>
    <property type="match status" value="1"/>
</dbReference>
<keyword evidence="7" id="KW-1185">Reference proteome</keyword>
<dbReference type="PANTHER" id="PTHR11048:SF5">
    <property type="entry name" value="DECAPRENYL-PHOSPHATE PHOSPHORIBOSYLTRANSFERASE"/>
    <property type="match status" value="1"/>
</dbReference>
<feature type="transmembrane region" description="Helical" evidence="5">
    <location>
        <begin position="171"/>
        <end position="188"/>
    </location>
</feature>
<comment type="subcellular location">
    <subcellularLocation>
        <location evidence="1">Membrane</location>
        <topology evidence="1">Multi-pass membrane protein</topology>
    </subcellularLocation>
</comment>
<keyword evidence="4 5" id="KW-0472">Membrane</keyword>
<dbReference type="InterPro" id="IPR000537">
    <property type="entry name" value="UbiA_prenyltransferase"/>
</dbReference>
<dbReference type="CDD" id="cd13963">
    <property type="entry name" value="PT_UbiA_2"/>
    <property type="match status" value="1"/>
</dbReference>
<evidence type="ECO:0000256" key="1">
    <source>
        <dbReference type="ARBA" id="ARBA00004141"/>
    </source>
</evidence>
<dbReference type="InterPro" id="IPR039653">
    <property type="entry name" value="Prenyltransferase"/>
</dbReference>
<feature type="transmembrane region" description="Helical" evidence="5">
    <location>
        <begin position="78"/>
        <end position="101"/>
    </location>
</feature>
<proteinExistence type="predicted"/>
<name>A0ABV9YA77_9PSEU</name>
<comment type="caution">
    <text evidence="6">The sequence shown here is derived from an EMBL/GenBank/DDBJ whole genome shotgun (WGS) entry which is preliminary data.</text>
</comment>
<feature type="transmembrane region" description="Helical" evidence="5">
    <location>
        <begin position="194"/>
        <end position="214"/>
    </location>
</feature>
<evidence type="ECO:0000313" key="6">
    <source>
        <dbReference type="EMBL" id="MFC5058495.1"/>
    </source>
</evidence>
<gene>
    <name evidence="6" type="ORF">ACFPFM_32695</name>
</gene>
<reference evidence="7" key="1">
    <citation type="journal article" date="2019" name="Int. J. Syst. Evol. Microbiol.">
        <title>The Global Catalogue of Microorganisms (GCM) 10K type strain sequencing project: providing services to taxonomists for standard genome sequencing and annotation.</title>
        <authorList>
            <consortium name="The Broad Institute Genomics Platform"/>
            <consortium name="The Broad Institute Genome Sequencing Center for Infectious Disease"/>
            <person name="Wu L."/>
            <person name="Ma J."/>
        </authorList>
    </citation>
    <scope>NUCLEOTIDE SEQUENCE [LARGE SCALE GENOMIC DNA]</scope>
    <source>
        <strain evidence="7">KCTC 12848</strain>
    </source>
</reference>
<evidence type="ECO:0000256" key="5">
    <source>
        <dbReference type="SAM" id="Phobius"/>
    </source>
</evidence>
<evidence type="ECO:0000256" key="3">
    <source>
        <dbReference type="ARBA" id="ARBA00022989"/>
    </source>
</evidence>
<feature type="transmembrane region" description="Helical" evidence="5">
    <location>
        <begin position="122"/>
        <end position="142"/>
    </location>
</feature>
<keyword evidence="3 5" id="KW-1133">Transmembrane helix</keyword>
<dbReference type="PANTHER" id="PTHR11048">
    <property type="entry name" value="PRENYLTRANSFERASES"/>
    <property type="match status" value="1"/>
</dbReference>
<dbReference type="EMBL" id="JBHSJB010000032">
    <property type="protein sequence ID" value="MFC5058495.1"/>
    <property type="molecule type" value="Genomic_DNA"/>
</dbReference>
<dbReference type="RefSeq" id="WP_344041172.1">
    <property type="nucleotide sequence ID" value="NZ_BAAAKE010000027.1"/>
</dbReference>